<dbReference type="EMBL" id="PKUS01000005">
    <property type="protein sequence ID" value="PLW69615.1"/>
    <property type="molecule type" value="Genomic_DNA"/>
</dbReference>
<evidence type="ECO:0000313" key="5">
    <source>
        <dbReference type="Proteomes" id="UP000235005"/>
    </source>
</evidence>
<dbReference type="PANTHER" id="PTHR43798:SF33">
    <property type="entry name" value="HYDROLASE, PUTATIVE (AFU_ORTHOLOGUE AFUA_2G14860)-RELATED"/>
    <property type="match status" value="1"/>
</dbReference>
<dbReference type="GO" id="GO:0016020">
    <property type="term" value="C:membrane"/>
    <property type="evidence" value="ECO:0007669"/>
    <property type="project" value="TreeGrafter"/>
</dbReference>
<evidence type="ECO:0000259" key="3">
    <source>
        <dbReference type="Pfam" id="PF00561"/>
    </source>
</evidence>
<dbReference type="Gene3D" id="3.40.50.1820">
    <property type="entry name" value="alpha/beta hydrolase"/>
    <property type="match status" value="1"/>
</dbReference>
<dbReference type="SUPFAM" id="SSF53474">
    <property type="entry name" value="alpha/beta-Hydrolases"/>
    <property type="match status" value="1"/>
</dbReference>
<dbReference type="InterPro" id="IPR002410">
    <property type="entry name" value="Peptidase_S33"/>
</dbReference>
<dbReference type="GO" id="GO:0006508">
    <property type="term" value="P:proteolysis"/>
    <property type="evidence" value="ECO:0007669"/>
    <property type="project" value="InterPro"/>
</dbReference>
<keyword evidence="5" id="KW-1185">Reference proteome</keyword>
<dbReference type="Pfam" id="PF00561">
    <property type="entry name" value="Abhydrolase_1"/>
    <property type="match status" value="1"/>
</dbReference>
<dbReference type="InterPro" id="IPR000073">
    <property type="entry name" value="AB_hydrolase_1"/>
</dbReference>
<gene>
    <name evidence="4" type="ORF">C0039_06280</name>
</gene>
<dbReference type="OrthoDB" id="9796770at2"/>
<feature type="domain" description="AB hydrolase-1" evidence="3">
    <location>
        <begin position="78"/>
        <end position="352"/>
    </location>
</feature>
<name>A0A2N5X552_9GAMM</name>
<evidence type="ECO:0000313" key="4">
    <source>
        <dbReference type="EMBL" id="PLW69615.1"/>
    </source>
</evidence>
<reference evidence="4 5" key="1">
    <citation type="submission" date="2018-01" db="EMBL/GenBank/DDBJ databases">
        <title>The draft genome sequence of Halioglobus lutimaris HF004.</title>
        <authorList>
            <person name="Du Z.-J."/>
            <person name="Shi M.-J."/>
        </authorList>
    </citation>
    <scope>NUCLEOTIDE SEQUENCE [LARGE SCALE GENOMIC DNA]</scope>
    <source>
        <strain evidence="4 5">HF004</strain>
    </source>
</reference>
<protein>
    <submittedName>
        <fullName evidence="4">Alpha/beta hydrolase</fullName>
    </submittedName>
</protein>
<evidence type="ECO:0000256" key="2">
    <source>
        <dbReference type="ARBA" id="ARBA00022801"/>
    </source>
</evidence>
<dbReference type="Proteomes" id="UP000235005">
    <property type="component" value="Unassembled WGS sequence"/>
</dbReference>
<dbReference type="PRINTS" id="PR00793">
    <property type="entry name" value="PROAMNOPTASE"/>
</dbReference>
<dbReference type="PANTHER" id="PTHR43798">
    <property type="entry name" value="MONOACYLGLYCEROL LIPASE"/>
    <property type="match status" value="1"/>
</dbReference>
<organism evidence="4 5">
    <name type="scientific">Pseudohalioglobus lutimaris</name>
    <dbReference type="NCBI Taxonomy" id="1737061"/>
    <lineage>
        <taxon>Bacteria</taxon>
        <taxon>Pseudomonadati</taxon>
        <taxon>Pseudomonadota</taxon>
        <taxon>Gammaproteobacteria</taxon>
        <taxon>Cellvibrionales</taxon>
        <taxon>Halieaceae</taxon>
        <taxon>Pseudohalioglobus</taxon>
    </lineage>
</organism>
<sequence length="382" mass="42957">MAVVVAGQGYCTAASVAPTWCATLALLLLLFAVTGHAGNKLPVAPPCDKTPPVALEERPLIGGIHQGIVIRGNKVGNPVLLYVHGGPGRPVYPALHNDAQWQKIESLFTVAYWDQRGTGMSNPPDLDVSSINLDRLVEDAAEVADYLRSKFGKEKIYLLGHSWGSVLSSYTAMRHPDLFHAYIGVGQSSNQARSEVETLYWLKAKREQQTDPKMLAAIDQLSLPQTSAVGPWLEYLLVNRPLVHYFRGARYDRVVAADEYAIGMADLPHYTQRERDINELALKISLEQLWPHIIGTDLSETVPRQTLPVFIFQGKHDYQTTHHQARIYFDNLLAPLKRFYSFEHSAHWPHVEQYEDFERIVLRDIFGRTRDAGFGDEQSCNK</sequence>
<comment type="caution">
    <text evidence="4">The sequence shown here is derived from an EMBL/GenBank/DDBJ whole genome shotgun (WGS) entry which is preliminary data.</text>
</comment>
<dbReference type="InterPro" id="IPR050266">
    <property type="entry name" value="AB_hydrolase_sf"/>
</dbReference>
<comment type="similarity">
    <text evidence="1">Belongs to the peptidase S33 family.</text>
</comment>
<dbReference type="AlphaFoldDB" id="A0A2N5X552"/>
<keyword evidence="2 4" id="KW-0378">Hydrolase</keyword>
<dbReference type="GO" id="GO:0008233">
    <property type="term" value="F:peptidase activity"/>
    <property type="evidence" value="ECO:0007669"/>
    <property type="project" value="InterPro"/>
</dbReference>
<proteinExistence type="inferred from homology"/>
<dbReference type="InterPro" id="IPR029058">
    <property type="entry name" value="AB_hydrolase_fold"/>
</dbReference>
<evidence type="ECO:0000256" key="1">
    <source>
        <dbReference type="ARBA" id="ARBA00010088"/>
    </source>
</evidence>
<accession>A0A2N5X552</accession>